<gene>
    <name evidence="1" type="ORF">FF011L_46890</name>
</gene>
<evidence type="ECO:0000313" key="1">
    <source>
        <dbReference type="EMBL" id="QDS95888.1"/>
    </source>
</evidence>
<accession>A0A517MLW4</accession>
<organism evidence="1 2">
    <name type="scientific">Roseimaritima multifibrata</name>
    <dbReference type="NCBI Taxonomy" id="1930274"/>
    <lineage>
        <taxon>Bacteria</taxon>
        <taxon>Pseudomonadati</taxon>
        <taxon>Planctomycetota</taxon>
        <taxon>Planctomycetia</taxon>
        <taxon>Pirellulales</taxon>
        <taxon>Pirellulaceae</taxon>
        <taxon>Roseimaritima</taxon>
    </lineage>
</organism>
<dbReference type="AlphaFoldDB" id="A0A517MLW4"/>
<name>A0A517MLW4_9BACT</name>
<proteinExistence type="predicted"/>
<evidence type="ECO:0000313" key="2">
    <source>
        <dbReference type="Proteomes" id="UP000320672"/>
    </source>
</evidence>
<dbReference type="Proteomes" id="UP000320672">
    <property type="component" value="Chromosome"/>
</dbReference>
<protein>
    <submittedName>
        <fullName evidence="1">Uncharacterized protein</fullName>
    </submittedName>
</protein>
<reference evidence="1 2" key="1">
    <citation type="submission" date="2019-02" db="EMBL/GenBank/DDBJ databases">
        <title>Deep-cultivation of Planctomycetes and their phenomic and genomic characterization uncovers novel biology.</title>
        <authorList>
            <person name="Wiegand S."/>
            <person name="Jogler M."/>
            <person name="Boedeker C."/>
            <person name="Pinto D."/>
            <person name="Vollmers J."/>
            <person name="Rivas-Marin E."/>
            <person name="Kohn T."/>
            <person name="Peeters S.H."/>
            <person name="Heuer A."/>
            <person name="Rast P."/>
            <person name="Oberbeckmann S."/>
            <person name="Bunk B."/>
            <person name="Jeske O."/>
            <person name="Meyerdierks A."/>
            <person name="Storesund J.E."/>
            <person name="Kallscheuer N."/>
            <person name="Luecker S."/>
            <person name="Lage O.M."/>
            <person name="Pohl T."/>
            <person name="Merkel B.J."/>
            <person name="Hornburger P."/>
            <person name="Mueller R.-W."/>
            <person name="Bruemmer F."/>
            <person name="Labrenz M."/>
            <person name="Spormann A.M."/>
            <person name="Op den Camp H."/>
            <person name="Overmann J."/>
            <person name="Amann R."/>
            <person name="Jetten M.S.M."/>
            <person name="Mascher T."/>
            <person name="Medema M.H."/>
            <person name="Devos D.P."/>
            <person name="Kaster A.-K."/>
            <person name="Ovreas L."/>
            <person name="Rohde M."/>
            <person name="Galperin M.Y."/>
            <person name="Jogler C."/>
        </authorList>
    </citation>
    <scope>NUCLEOTIDE SEQUENCE [LARGE SCALE GENOMIC DNA]</scope>
    <source>
        <strain evidence="1 2">FF011L</strain>
    </source>
</reference>
<dbReference type="EMBL" id="CP036262">
    <property type="protein sequence ID" value="QDS95888.1"/>
    <property type="molecule type" value="Genomic_DNA"/>
</dbReference>
<dbReference type="KEGG" id="rml:FF011L_46890"/>
<keyword evidence="2" id="KW-1185">Reference proteome</keyword>
<sequence length="65" mass="7030">MERGVIEGYCRAIISLLTERLSTTTRDIGPLDLPKEAPATITLASVPPDYRCIFLKSDLPGPISG</sequence>